<dbReference type="KEGG" id="mac:MA_2476"/>
<dbReference type="InterPro" id="IPR030678">
    <property type="entry name" value="Peptide/Ni-bd"/>
</dbReference>
<keyword evidence="3" id="KW-0813">Transport</keyword>
<evidence type="ECO:0000313" key="7">
    <source>
        <dbReference type="Proteomes" id="UP000002487"/>
    </source>
</evidence>
<evidence type="ECO:0000256" key="3">
    <source>
        <dbReference type="ARBA" id="ARBA00022448"/>
    </source>
</evidence>
<dbReference type="PROSITE" id="PS51257">
    <property type="entry name" value="PROKAR_LIPOPROTEIN"/>
    <property type="match status" value="1"/>
</dbReference>
<dbReference type="STRING" id="188937.MA_2476"/>
<keyword evidence="7" id="KW-1185">Reference proteome</keyword>
<accession>Q8TN17</accession>
<name>Q8TN17_METAC</name>
<organism evidence="6 7">
    <name type="scientific">Methanosarcina acetivorans (strain ATCC 35395 / DSM 2834 / JCM 12185 / C2A)</name>
    <dbReference type="NCBI Taxonomy" id="188937"/>
    <lineage>
        <taxon>Archaea</taxon>
        <taxon>Methanobacteriati</taxon>
        <taxon>Methanobacteriota</taxon>
        <taxon>Stenosarchaea group</taxon>
        <taxon>Methanomicrobia</taxon>
        <taxon>Methanosarcinales</taxon>
        <taxon>Methanosarcinaceae</taxon>
        <taxon>Methanosarcina</taxon>
    </lineage>
</organism>
<evidence type="ECO:0000256" key="1">
    <source>
        <dbReference type="ARBA" id="ARBA00004196"/>
    </source>
</evidence>
<comment type="similarity">
    <text evidence="2">Belongs to the bacterial solute-binding protein 5 family.</text>
</comment>
<dbReference type="FunFam" id="3.10.105.10:FF:000016">
    <property type="entry name" value="Oligopeptide ABC transporter, solute-binding protein"/>
    <property type="match status" value="1"/>
</dbReference>
<dbReference type="InParanoid" id="Q8TN17"/>
<dbReference type="HOGENOM" id="CLU_017028_8_7_2"/>
<gene>
    <name evidence="6" type="ordered locus">MA_2476</name>
</gene>
<dbReference type="InterPro" id="IPR039424">
    <property type="entry name" value="SBP_5"/>
</dbReference>
<dbReference type="InterPro" id="IPR000914">
    <property type="entry name" value="SBP_5_dom"/>
</dbReference>
<sequence>MDIKRKADRHMYAMAGGLLFVFLGVLLAGCISEVDTDKANNHLTREEEYNVSKLVIGVSGSMTEIQMNLKNYVLTNYLSLFTNEGFIEYDENGSVVTRLAKSWETNDSKRYVIHLVENATWNDGVPFTSEDVKFTFDYMEKNSLPAGESFYKMIDSIETPDEHTVVINLKNTDATVFSRRSVLPFTIPEHIFKDVESLETFSNTTALFTGTGPYVFDGYDQSAGIIRFKANENYWGGIPAIGELEIKFYKNYDTLMMAFEKGEVDVPFVYASGINYYYVPKLLKNEQVKIMSYDSKGINSVLYFNNNRTPYDIKEYRQAISYAIDFEELRNLMTAGYGYTPNAGMVLEGMPYYIETRPLSYDLDKSKELLDSIGFKDVDGDGFRETADGRQLKPELLVVNNVNSERTAQLLKKYFNDAGLSLEINIVDDSTLWTLIEENRDYDMSILSAGFWTTFNYRGYYTSVVDSRRFGWANVVDPNYLSLVDQLGTATDSQTRAMLVKDLQNYYADNMTQIPLYTMDYIQPYNKKYEGYVPNPVWGILSLETYVGLHEAA</sequence>
<dbReference type="EMBL" id="AE010299">
    <property type="protein sequence ID" value="AAM05862.1"/>
    <property type="molecule type" value="Genomic_DNA"/>
</dbReference>
<dbReference type="Pfam" id="PF00496">
    <property type="entry name" value="SBP_bac_5"/>
    <property type="match status" value="1"/>
</dbReference>
<dbReference type="GO" id="GO:0043190">
    <property type="term" value="C:ATP-binding cassette (ABC) transporter complex"/>
    <property type="evidence" value="ECO:0007669"/>
    <property type="project" value="InterPro"/>
</dbReference>
<dbReference type="EnsemblBacteria" id="AAM05862">
    <property type="protein sequence ID" value="AAM05862"/>
    <property type="gene ID" value="MA_2476"/>
</dbReference>
<dbReference type="OrthoDB" id="194307at2157"/>
<dbReference type="FunFam" id="3.40.190.10:FF:000465">
    <property type="entry name" value="Peptide ABC transporter, solute-binding protein"/>
    <property type="match status" value="1"/>
</dbReference>
<dbReference type="SUPFAM" id="SSF53850">
    <property type="entry name" value="Periplasmic binding protein-like II"/>
    <property type="match status" value="1"/>
</dbReference>
<evidence type="ECO:0000256" key="4">
    <source>
        <dbReference type="ARBA" id="ARBA00022729"/>
    </source>
</evidence>
<dbReference type="Proteomes" id="UP000002487">
    <property type="component" value="Chromosome"/>
</dbReference>
<dbReference type="AlphaFoldDB" id="Q8TN17"/>
<reference evidence="6 7" key="1">
    <citation type="journal article" date="2002" name="Genome Res.">
        <title>The genome of Methanosarcina acetivorans reveals extensive metabolic and physiological diversity.</title>
        <authorList>
            <person name="Galagan J.E."/>
            <person name="Nusbaum C."/>
            <person name="Roy A."/>
            <person name="Endrizzi M.G."/>
            <person name="Macdonald P."/>
            <person name="FitzHugh W."/>
            <person name="Calvo S."/>
            <person name="Engels R."/>
            <person name="Smirnov S."/>
            <person name="Atnoor D."/>
            <person name="Brown A."/>
            <person name="Allen N."/>
            <person name="Naylor J."/>
            <person name="Stange-Thomann N."/>
            <person name="DeArellano K."/>
            <person name="Johnson R."/>
            <person name="Linton L."/>
            <person name="McEwan P."/>
            <person name="McKernan K."/>
            <person name="Talamas J."/>
            <person name="Tirrell A."/>
            <person name="Ye W."/>
            <person name="Zimmer A."/>
            <person name="Barber R.D."/>
            <person name="Cann I."/>
            <person name="Graham D.E."/>
            <person name="Grahame D.A."/>
            <person name="Guss A."/>
            <person name="Hedderich R."/>
            <person name="Ingram-Smith C."/>
            <person name="Kuettner C.H."/>
            <person name="Krzycki J.A."/>
            <person name="Leigh J.A."/>
            <person name="Li W."/>
            <person name="Liu J."/>
            <person name="Mukhopadhyay B."/>
            <person name="Reeve J.N."/>
            <person name="Smith K."/>
            <person name="Springer T.A."/>
            <person name="Umayam L.A."/>
            <person name="White O."/>
            <person name="White R.H."/>
            <person name="de Macario E.C."/>
            <person name="Ferry J.G."/>
            <person name="Jarrell K.F."/>
            <person name="Jing H."/>
            <person name="Macario A.J.L."/>
            <person name="Paulsen I."/>
            <person name="Pritchett M."/>
            <person name="Sowers K.R."/>
            <person name="Swanson R.V."/>
            <person name="Zinder S.H."/>
            <person name="Lander E."/>
            <person name="Metcalf W.W."/>
            <person name="Birren B."/>
        </authorList>
    </citation>
    <scope>NUCLEOTIDE SEQUENCE [LARGE SCALE GENOMIC DNA]</scope>
    <source>
        <strain evidence="7">ATCC 35395 / DSM 2834 / JCM 12185 / C2A</strain>
    </source>
</reference>
<dbReference type="Gene3D" id="3.10.105.10">
    <property type="entry name" value="Dipeptide-binding Protein, Domain 3"/>
    <property type="match status" value="1"/>
</dbReference>
<proteinExistence type="inferred from homology"/>
<comment type="subcellular location">
    <subcellularLocation>
        <location evidence="1">Cell envelope</location>
    </subcellularLocation>
</comment>
<dbReference type="GO" id="GO:0042597">
    <property type="term" value="C:periplasmic space"/>
    <property type="evidence" value="ECO:0007669"/>
    <property type="project" value="UniProtKB-ARBA"/>
</dbReference>
<protein>
    <submittedName>
        <fullName evidence="6">Iron ABC transporter, solute-binding protein</fullName>
    </submittedName>
</protein>
<evidence type="ECO:0000259" key="5">
    <source>
        <dbReference type="Pfam" id="PF00496"/>
    </source>
</evidence>
<dbReference type="GO" id="GO:1904680">
    <property type="term" value="F:peptide transmembrane transporter activity"/>
    <property type="evidence" value="ECO:0000318"/>
    <property type="project" value="GO_Central"/>
</dbReference>
<feature type="domain" description="Solute-binding protein family 5" evidence="5">
    <location>
        <begin position="95"/>
        <end position="463"/>
    </location>
</feature>
<dbReference type="PhylomeDB" id="Q8TN17"/>
<keyword evidence="4" id="KW-0732">Signal</keyword>
<evidence type="ECO:0000256" key="2">
    <source>
        <dbReference type="ARBA" id="ARBA00005695"/>
    </source>
</evidence>
<evidence type="ECO:0000313" key="6">
    <source>
        <dbReference type="EMBL" id="AAM05862.1"/>
    </source>
</evidence>
<dbReference type="PANTHER" id="PTHR30290">
    <property type="entry name" value="PERIPLASMIC BINDING COMPONENT OF ABC TRANSPORTER"/>
    <property type="match status" value="1"/>
</dbReference>
<dbReference type="PANTHER" id="PTHR30290:SF10">
    <property type="entry name" value="PERIPLASMIC OLIGOPEPTIDE-BINDING PROTEIN-RELATED"/>
    <property type="match status" value="1"/>
</dbReference>
<dbReference type="GO" id="GO:0015833">
    <property type="term" value="P:peptide transport"/>
    <property type="evidence" value="ECO:0000318"/>
    <property type="project" value="GO_Central"/>
</dbReference>
<dbReference type="CDD" id="cd00995">
    <property type="entry name" value="PBP2_NikA_DppA_OppA_like"/>
    <property type="match status" value="1"/>
</dbReference>
<dbReference type="Gene3D" id="3.40.190.10">
    <property type="entry name" value="Periplasmic binding protein-like II"/>
    <property type="match status" value="1"/>
</dbReference>
<dbReference type="PIRSF" id="PIRSF002741">
    <property type="entry name" value="MppA"/>
    <property type="match status" value="1"/>
</dbReference>